<feature type="region of interest" description="Disordered" evidence="1">
    <location>
        <begin position="220"/>
        <end position="349"/>
    </location>
</feature>
<evidence type="ECO:0000313" key="4">
    <source>
        <dbReference type="Proteomes" id="UP000502508"/>
    </source>
</evidence>
<name>A0A6F8XIW0_9ACTN</name>
<feature type="transmembrane region" description="Helical" evidence="2">
    <location>
        <begin position="113"/>
        <end position="141"/>
    </location>
</feature>
<reference evidence="3 4" key="1">
    <citation type="submission" date="2020-03" db="EMBL/GenBank/DDBJ databases">
        <title>Whole genome shotgun sequence of Phytohabitans flavus NBRC 107702.</title>
        <authorList>
            <person name="Komaki H."/>
            <person name="Tamura T."/>
        </authorList>
    </citation>
    <scope>NUCLEOTIDE SEQUENCE [LARGE SCALE GENOMIC DNA]</scope>
    <source>
        <strain evidence="3 4">NBRC 107702</strain>
    </source>
</reference>
<keyword evidence="4" id="KW-1185">Reference proteome</keyword>
<evidence type="ECO:0000256" key="2">
    <source>
        <dbReference type="SAM" id="Phobius"/>
    </source>
</evidence>
<feature type="transmembrane region" description="Helical" evidence="2">
    <location>
        <begin position="79"/>
        <end position="101"/>
    </location>
</feature>
<dbReference type="Proteomes" id="UP000502508">
    <property type="component" value="Chromosome"/>
</dbReference>
<feature type="transmembrane region" description="Helical" evidence="2">
    <location>
        <begin position="21"/>
        <end position="46"/>
    </location>
</feature>
<proteinExistence type="predicted"/>
<evidence type="ECO:0000256" key="1">
    <source>
        <dbReference type="SAM" id="MobiDB-lite"/>
    </source>
</evidence>
<feature type="compositionally biased region" description="Basic and acidic residues" evidence="1">
    <location>
        <begin position="296"/>
        <end position="305"/>
    </location>
</feature>
<keyword evidence="2" id="KW-0812">Transmembrane</keyword>
<feature type="compositionally biased region" description="Low complexity" evidence="1">
    <location>
        <begin position="239"/>
        <end position="252"/>
    </location>
</feature>
<feature type="compositionally biased region" description="Pro residues" evidence="1">
    <location>
        <begin position="221"/>
        <end position="238"/>
    </location>
</feature>
<dbReference type="KEGG" id="pfla:Pflav_001530"/>
<feature type="transmembrane region" description="Helical" evidence="2">
    <location>
        <begin position="171"/>
        <end position="198"/>
    </location>
</feature>
<keyword evidence="2" id="KW-1133">Transmembrane helix</keyword>
<feature type="compositionally biased region" description="Pro residues" evidence="1">
    <location>
        <begin position="306"/>
        <end position="317"/>
    </location>
</feature>
<feature type="compositionally biased region" description="Basic residues" evidence="1">
    <location>
        <begin position="253"/>
        <end position="278"/>
    </location>
</feature>
<accession>A0A6F8XIW0</accession>
<evidence type="ECO:0000313" key="3">
    <source>
        <dbReference type="EMBL" id="BCB73743.1"/>
    </source>
</evidence>
<reference evidence="3 4" key="2">
    <citation type="submission" date="2020-03" db="EMBL/GenBank/DDBJ databases">
        <authorList>
            <person name="Ichikawa N."/>
            <person name="Kimura A."/>
            <person name="Kitahashi Y."/>
            <person name="Uohara A."/>
        </authorList>
    </citation>
    <scope>NUCLEOTIDE SEQUENCE [LARGE SCALE GENOMIC DNA]</scope>
    <source>
        <strain evidence="3 4">NBRC 107702</strain>
    </source>
</reference>
<sequence>MPPVTVPVAAPPPPAERRRPATVTVAFGLQLGVVAILLALAALTVVEAVVYDGLIDRAAELTNADPEEVSMERASNVQITAFTTLAAVVLLALFAATAFPVRSGSNVARILTCVGAGIPALCCVACGGFGTLAAVLLIGFAPPEDLDEEGPWLEETPFYDKLFELESTGSAAWLGGLVPALIVLGCVLAIVVAILLLVPPSNRYYRPPLPPLTTPGYPFAYPVPPGPRTPTRPRPATHPPTRSHPATPSSRSPTRHPPRRLPRRRHPQIPHPRRHRPPIPHPHLTDLPTNGGPRSIQDRDFELPRRPPWSRPSLPRPHPPRFTTKPPGRWRHRARPRHADRNRPNSALRPGAFRQIVVFRCAHSDS</sequence>
<organism evidence="3 4">
    <name type="scientific">Phytohabitans flavus</name>
    <dbReference type="NCBI Taxonomy" id="1076124"/>
    <lineage>
        <taxon>Bacteria</taxon>
        <taxon>Bacillati</taxon>
        <taxon>Actinomycetota</taxon>
        <taxon>Actinomycetes</taxon>
        <taxon>Micromonosporales</taxon>
        <taxon>Micromonosporaceae</taxon>
    </lineage>
</organism>
<dbReference type="EMBL" id="AP022870">
    <property type="protein sequence ID" value="BCB73743.1"/>
    <property type="molecule type" value="Genomic_DNA"/>
</dbReference>
<dbReference type="AlphaFoldDB" id="A0A6F8XIW0"/>
<gene>
    <name evidence="3" type="ORF">Pflav_001530</name>
</gene>
<protein>
    <submittedName>
        <fullName evidence="3">Uncharacterized protein</fullName>
    </submittedName>
</protein>
<keyword evidence="2" id="KW-0472">Membrane</keyword>